<proteinExistence type="predicted"/>
<dbReference type="Pfam" id="PF16757">
    <property type="entry name" value="Fucosidase_C"/>
    <property type="match status" value="1"/>
</dbReference>
<dbReference type="AlphaFoldDB" id="A0A060CGC2"/>
<dbReference type="InterPro" id="IPR013780">
    <property type="entry name" value="Glyco_hydro_b"/>
</dbReference>
<feature type="domain" description="Alpha-L-fucosidase C-terminal" evidence="1">
    <location>
        <begin position="24"/>
        <end position="79"/>
    </location>
</feature>
<protein>
    <submittedName>
        <fullName evidence="2">CAZy families GH29 protein</fullName>
    </submittedName>
</protein>
<dbReference type="Gene3D" id="2.60.40.1180">
    <property type="entry name" value="Golgi alpha-mannosidase II"/>
    <property type="match status" value="1"/>
</dbReference>
<name>A0A060CGC2_9FLAO</name>
<accession>A0A060CGC2</accession>
<evidence type="ECO:0000259" key="1">
    <source>
        <dbReference type="Pfam" id="PF16757"/>
    </source>
</evidence>
<feature type="non-terminal residue" evidence="2">
    <location>
        <position position="80"/>
    </location>
</feature>
<feature type="non-terminal residue" evidence="2">
    <location>
        <position position="1"/>
    </location>
</feature>
<dbReference type="InterPro" id="IPR031919">
    <property type="entry name" value="Fucosidase_C"/>
</dbReference>
<evidence type="ECO:0000313" key="2">
    <source>
        <dbReference type="EMBL" id="AIA95733.1"/>
    </source>
</evidence>
<sequence length="80" mass="9378">PVAETSIPLHAQGFNENKYQSFSSEDMRFVAKEDTLYVHVLGWPSRHEIQIKSLKDNSPWYNAKINKVEMLGYEKELEYT</sequence>
<reference evidence="2" key="1">
    <citation type="journal article" date="2013" name="Environ. Microbiol.">
        <title>Seasonally variable intestinal metagenomes of the red palm weevil (Rhynchophorus ferrugineus).</title>
        <authorList>
            <person name="Jia S."/>
            <person name="Zhang X."/>
            <person name="Zhang G."/>
            <person name="Yin A."/>
            <person name="Zhang S."/>
            <person name="Li F."/>
            <person name="Wang L."/>
            <person name="Zhao D."/>
            <person name="Yun Q."/>
            <person name="Tala"/>
            <person name="Wang J."/>
            <person name="Sun G."/>
            <person name="Baabdullah M."/>
            <person name="Yu X."/>
            <person name="Hu S."/>
            <person name="Al-Mssallem I.S."/>
            <person name="Yu J."/>
        </authorList>
    </citation>
    <scope>NUCLEOTIDE SEQUENCE</scope>
</reference>
<organism evidence="2">
    <name type="scientific">uncultured Zunongwangia sp</name>
    <dbReference type="NCBI Taxonomy" id="941974"/>
    <lineage>
        <taxon>Bacteria</taxon>
        <taxon>Pseudomonadati</taxon>
        <taxon>Bacteroidota</taxon>
        <taxon>Flavobacteriia</taxon>
        <taxon>Flavobacteriales</taxon>
        <taxon>Flavobacteriaceae</taxon>
        <taxon>Zunongwangia</taxon>
        <taxon>environmental samples</taxon>
    </lineage>
</organism>
<dbReference type="EMBL" id="KF128369">
    <property type="protein sequence ID" value="AIA95733.1"/>
    <property type="molecule type" value="Genomic_DNA"/>
</dbReference>